<dbReference type="EMBL" id="FJUY01000016">
    <property type="protein sequence ID" value="CZT23386.1"/>
    <property type="molecule type" value="Genomic_DNA"/>
</dbReference>
<dbReference type="RefSeq" id="XP_023630110.1">
    <property type="nucleotide sequence ID" value="XM_023774342.1"/>
</dbReference>
<name>A0A2D3V1W5_9PEZI</name>
<keyword evidence="3" id="KW-1185">Reference proteome</keyword>
<evidence type="ECO:0000256" key="1">
    <source>
        <dbReference type="SAM" id="MobiDB-lite"/>
    </source>
</evidence>
<dbReference type="AlphaFoldDB" id="A0A2D3V1W5"/>
<gene>
    <name evidence="2" type="ORF">RCC_09100</name>
</gene>
<feature type="region of interest" description="Disordered" evidence="1">
    <location>
        <begin position="18"/>
        <end position="39"/>
    </location>
</feature>
<protein>
    <submittedName>
        <fullName evidence="2">Uncharacterized protein</fullName>
    </submittedName>
</protein>
<accession>A0A2D3V1W5</accession>
<dbReference type="GeneID" id="35604175"/>
<proteinExistence type="predicted"/>
<dbReference type="Proteomes" id="UP000225277">
    <property type="component" value="Unassembled WGS sequence"/>
</dbReference>
<sequence length="251" mass="27629">MFSLPIPQILISLHHEGNTTTTNTATNNNNKTSRSSLSSNFGRRLASTLQNMSNNISTAADELSEELSALLEATSLPKASTREELYSFFDDGFDDDAEEIIPGSAAASTSNTPKSPAVAMFETSRRGEIPLGYFPLDAIATSTSSSSSSSSPKIGDFMTRSEGRFDCNWRRQSLDWAKGSEGMTMMMMGMVDDEGYHSSSENATDEEEGDLGDGDVEDEEDQEEREAMLPAKRFSWRNSSPERCSLLYWEE</sequence>
<evidence type="ECO:0000313" key="2">
    <source>
        <dbReference type="EMBL" id="CZT23386.1"/>
    </source>
</evidence>
<feature type="region of interest" description="Disordered" evidence="1">
    <location>
        <begin position="193"/>
        <end position="232"/>
    </location>
</feature>
<evidence type="ECO:0000313" key="3">
    <source>
        <dbReference type="Proteomes" id="UP000225277"/>
    </source>
</evidence>
<organism evidence="2 3">
    <name type="scientific">Ramularia collo-cygni</name>
    <dbReference type="NCBI Taxonomy" id="112498"/>
    <lineage>
        <taxon>Eukaryota</taxon>
        <taxon>Fungi</taxon>
        <taxon>Dikarya</taxon>
        <taxon>Ascomycota</taxon>
        <taxon>Pezizomycotina</taxon>
        <taxon>Dothideomycetes</taxon>
        <taxon>Dothideomycetidae</taxon>
        <taxon>Mycosphaerellales</taxon>
        <taxon>Mycosphaerellaceae</taxon>
        <taxon>Ramularia</taxon>
    </lineage>
</organism>
<feature type="compositionally biased region" description="Acidic residues" evidence="1">
    <location>
        <begin position="203"/>
        <end position="224"/>
    </location>
</feature>
<reference evidence="2 3" key="1">
    <citation type="submission" date="2016-03" db="EMBL/GenBank/DDBJ databases">
        <authorList>
            <person name="Ploux O."/>
        </authorList>
    </citation>
    <scope>NUCLEOTIDE SEQUENCE [LARGE SCALE GENOMIC DNA]</scope>
    <source>
        <strain evidence="2 3">URUG2</strain>
    </source>
</reference>